<reference evidence="1" key="1">
    <citation type="submission" date="2020-07" db="EMBL/GenBank/DDBJ databases">
        <title>Isolation of gut associated lytic bacteriophages infecting Bacteroides uniformis.</title>
        <authorList>
            <person name="Hedzet S."/>
            <person name="Accetto T."/>
            <person name="Rupnik M."/>
        </authorList>
    </citation>
    <scope>NUCLEOTIDE SEQUENCE</scope>
</reference>
<evidence type="ECO:0000313" key="1">
    <source>
        <dbReference type="EMBL" id="QNO13215.1"/>
    </source>
</evidence>
<gene>
    <name evidence="1" type="ORF">BacuniF2_00044</name>
</gene>
<protein>
    <submittedName>
        <fullName evidence="1">Putative head-tail connector protein</fullName>
    </submittedName>
</protein>
<dbReference type="InterPro" id="IPR021146">
    <property type="entry name" value="Phage_gp6-like_head-tail"/>
</dbReference>
<sequence length="105" mass="11677">MATVDLELLKKHVRADDFADDDDYLAHLLDAAEQYVCTATNREAAELLEMGGGKLPTMLQQAVLLIAGHWYNQREAVSGVQMAEVPYTLQALIKPYRKLANDTTV</sequence>
<dbReference type="NCBIfam" id="TIGR01560">
    <property type="entry name" value="put_DNA_pack"/>
    <property type="match status" value="1"/>
</dbReference>
<dbReference type="InterPro" id="IPR006450">
    <property type="entry name" value="Phage_HK97_gp6-like"/>
</dbReference>
<accession>A0A7G9W3K2</accession>
<organism evidence="1">
    <name type="scientific">Bacteroides phage F2</name>
    <dbReference type="NCBI Taxonomy" id="2762303"/>
    <lineage>
        <taxon>Viruses</taxon>
        <taxon>Duplodnaviria</taxon>
        <taxon>Heunggongvirae</taxon>
        <taxon>Uroviricota</taxon>
        <taxon>Caudoviricetes</taxon>
    </lineage>
</organism>
<dbReference type="EMBL" id="MT806187">
    <property type="protein sequence ID" value="QNO13215.1"/>
    <property type="molecule type" value="Genomic_DNA"/>
</dbReference>
<dbReference type="CDD" id="cd08054">
    <property type="entry name" value="gp6"/>
    <property type="match status" value="1"/>
</dbReference>
<dbReference type="Gene3D" id="1.10.3230.30">
    <property type="entry name" value="Phage gp6-like head-tail connector protein"/>
    <property type="match status" value="1"/>
</dbReference>
<proteinExistence type="predicted"/>
<dbReference type="Pfam" id="PF05135">
    <property type="entry name" value="Phage_connect_1"/>
    <property type="match status" value="1"/>
</dbReference>
<name>A0A7G9W3K2_9CAUD</name>